<dbReference type="Proteomes" id="UP000215158">
    <property type="component" value="Plasmid pBN1"/>
</dbReference>
<dbReference type="GO" id="GO:0006097">
    <property type="term" value="P:glyoxylate cycle"/>
    <property type="evidence" value="ECO:0007669"/>
    <property type="project" value="InterPro"/>
</dbReference>
<dbReference type="PANTHER" id="PTHR42739:SF1">
    <property type="entry name" value="MALATE SYNTHASE G"/>
    <property type="match status" value="1"/>
</dbReference>
<dbReference type="SUPFAM" id="SSF51645">
    <property type="entry name" value="Malate synthase G"/>
    <property type="match status" value="1"/>
</dbReference>
<accession>A0A248VW84</accession>
<dbReference type="EMBL" id="CP022991">
    <property type="protein sequence ID" value="ASW03289.1"/>
    <property type="molecule type" value="Genomic_DNA"/>
</dbReference>
<name>A0A248VW84_9BURK</name>
<dbReference type="InterPro" id="IPR044856">
    <property type="entry name" value="Malate_synth_C_sf"/>
</dbReference>
<dbReference type="InterPro" id="IPR048355">
    <property type="entry name" value="MS_C"/>
</dbReference>
<reference evidence="2 3" key="1">
    <citation type="submission" date="2017-08" db="EMBL/GenBank/DDBJ databases">
        <title>Identification and genetic characteristics of simultaneous BTEX- and naphthalene-degrading Paraburkholderia sp. BN5 isolated from petroleum-contaminated soil.</title>
        <authorList>
            <person name="Lee Y."/>
            <person name="Jeon C.O."/>
        </authorList>
    </citation>
    <scope>NUCLEOTIDE SEQUENCE [LARGE SCALE GENOMIC DNA]</scope>
    <source>
        <strain evidence="2 3">BN5</strain>
        <plasmid evidence="2 3">pBN1</plasmid>
    </source>
</reference>
<dbReference type="AlphaFoldDB" id="A0A248VW84"/>
<dbReference type="InterPro" id="IPR011076">
    <property type="entry name" value="Malate_synth_sf"/>
</dbReference>
<dbReference type="Gene3D" id="1.20.1220.12">
    <property type="entry name" value="Malate synthase, domain III"/>
    <property type="match status" value="1"/>
</dbReference>
<proteinExistence type="predicted"/>
<organism evidence="2 3">
    <name type="scientific">Paraburkholderia aromaticivorans</name>
    <dbReference type="NCBI Taxonomy" id="2026199"/>
    <lineage>
        <taxon>Bacteria</taxon>
        <taxon>Pseudomonadati</taxon>
        <taxon>Pseudomonadota</taxon>
        <taxon>Betaproteobacteria</taxon>
        <taxon>Burkholderiales</taxon>
        <taxon>Burkholderiaceae</taxon>
        <taxon>Paraburkholderia</taxon>
    </lineage>
</organism>
<dbReference type="Pfam" id="PF20659">
    <property type="entry name" value="MS_C"/>
    <property type="match status" value="1"/>
</dbReference>
<dbReference type="GO" id="GO:0004474">
    <property type="term" value="F:malate synthase activity"/>
    <property type="evidence" value="ECO:0007669"/>
    <property type="project" value="InterPro"/>
</dbReference>
<dbReference type="KEGG" id="parb:CJU94_34380"/>
<evidence type="ECO:0000259" key="1">
    <source>
        <dbReference type="Pfam" id="PF20659"/>
    </source>
</evidence>
<feature type="domain" description="Malate synthase C-terminal" evidence="1">
    <location>
        <begin position="1"/>
        <end position="44"/>
    </location>
</feature>
<gene>
    <name evidence="2" type="ORF">CJU94_34380</name>
</gene>
<dbReference type="GO" id="GO:0005829">
    <property type="term" value="C:cytosol"/>
    <property type="evidence" value="ECO:0007669"/>
    <property type="project" value="TreeGrafter"/>
</dbReference>
<evidence type="ECO:0000313" key="2">
    <source>
        <dbReference type="EMBL" id="ASW03289.1"/>
    </source>
</evidence>
<keyword evidence="2" id="KW-0614">Plasmid</keyword>
<sequence length="91" mass="10173">MEDRAMRRISSQQIADRLRHGMVSEAPVNETIQRMAKVIDAQNANDPLDRPMTCHLDASPASRATKARALEARLQSGGYTVPLPHRFGFRS</sequence>
<dbReference type="InterPro" id="IPR006253">
    <property type="entry name" value="Malate_synthG"/>
</dbReference>
<protein>
    <recommendedName>
        <fullName evidence="1">Malate synthase C-terminal domain-containing protein</fullName>
    </recommendedName>
</protein>
<geneLocation type="plasmid" evidence="2 3">
    <name>pBN1</name>
</geneLocation>
<dbReference type="GO" id="GO:0009436">
    <property type="term" value="P:glyoxylate catabolic process"/>
    <property type="evidence" value="ECO:0007669"/>
    <property type="project" value="TreeGrafter"/>
</dbReference>
<dbReference type="PANTHER" id="PTHR42739">
    <property type="entry name" value="MALATE SYNTHASE G"/>
    <property type="match status" value="1"/>
</dbReference>
<keyword evidence="3" id="KW-1185">Reference proteome</keyword>
<dbReference type="GO" id="GO:0000287">
    <property type="term" value="F:magnesium ion binding"/>
    <property type="evidence" value="ECO:0007669"/>
    <property type="project" value="TreeGrafter"/>
</dbReference>
<evidence type="ECO:0000313" key="3">
    <source>
        <dbReference type="Proteomes" id="UP000215158"/>
    </source>
</evidence>